<proteinExistence type="predicted"/>
<feature type="transmembrane region" description="Helical" evidence="1">
    <location>
        <begin position="136"/>
        <end position="156"/>
    </location>
</feature>
<dbReference type="EMBL" id="FZOU01000001">
    <property type="protein sequence ID" value="SNS26224.1"/>
    <property type="molecule type" value="Genomic_DNA"/>
</dbReference>
<accession>A0A239D315</accession>
<dbReference type="RefSeq" id="WP_089406555.1">
    <property type="nucleotide sequence ID" value="NZ_FZOU01000001.1"/>
</dbReference>
<feature type="transmembrane region" description="Helical" evidence="1">
    <location>
        <begin position="111"/>
        <end position="129"/>
    </location>
</feature>
<sequence length="176" mass="18555">MKRIATLVLLLCTIGARSQQSLPEAPVPSPASPAAVHDRSWERLRSAPPGMTVSVLTQGAFDAVSCQLEYVSDETFACTAYRNYGPPPRLVFPRRNVAAVWGEQQVESSQWTPLIVAGAVVGVFTIVGGSQDGGRGAGVGALLGCLFGGGIAGAMISHGPVPPHLHTRRRILYRAP</sequence>
<keyword evidence="1" id="KW-0472">Membrane</keyword>
<dbReference type="Proteomes" id="UP000198356">
    <property type="component" value="Unassembled WGS sequence"/>
</dbReference>
<gene>
    <name evidence="2" type="ORF">SAMN05421770_101239</name>
</gene>
<evidence type="ECO:0000313" key="2">
    <source>
        <dbReference type="EMBL" id="SNS26224.1"/>
    </source>
</evidence>
<evidence type="ECO:0000313" key="3">
    <source>
        <dbReference type="Proteomes" id="UP000198356"/>
    </source>
</evidence>
<reference evidence="2 3" key="1">
    <citation type="submission" date="2017-06" db="EMBL/GenBank/DDBJ databases">
        <authorList>
            <person name="Kim H.J."/>
            <person name="Triplett B.A."/>
        </authorList>
    </citation>
    <scope>NUCLEOTIDE SEQUENCE [LARGE SCALE GENOMIC DNA]</scope>
    <source>
        <strain evidence="2 3">DSM 18704</strain>
    </source>
</reference>
<name>A0A239D315_9BACT</name>
<keyword evidence="3" id="KW-1185">Reference proteome</keyword>
<evidence type="ECO:0000256" key="1">
    <source>
        <dbReference type="SAM" id="Phobius"/>
    </source>
</evidence>
<organism evidence="2 3">
    <name type="scientific">Granulicella rosea</name>
    <dbReference type="NCBI Taxonomy" id="474952"/>
    <lineage>
        <taxon>Bacteria</taxon>
        <taxon>Pseudomonadati</taxon>
        <taxon>Acidobacteriota</taxon>
        <taxon>Terriglobia</taxon>
        <taxon>Terriglobales</taxon>
        <taxon>Acidobacteriaceae</taxon>
        <taxon>Granulicella</taxon>
    </lineage>
</organism>
<keyword evidence="1" id="KW-0812">Transmembrane</keyword>
<protein>
    <submittedName>
        <fullName evidence="2">Uncharacterized protein</fullName>
    </submittedName>
</protein>
<keyword evidence="1" id="KW-1133">Transmembrane helix</keyword>
<dbReference type="AlphaFoldDB" id="A0A239D315"/>